<dbReference type="RefSeq" id="WP_324181262.1">
    <property type="nucleotide sequence ID" value="NZ_BAABAW010000025.1"/>
</dbReference>
<evidence type="ECO:0000313" key="2">
    <source>
        <dbReference type="Proteomes" id="UP001327027"/>
    </source>
</evidence>
<dbReference type="Proteomes" id="UP001327027">
    <property type="component" value="Unassembled WGS sequence"/>
</dbReference>
<dbReference type="EC" id="3.5.-.-" evidence="1"/>
<dbReference type="PANTHER" id="PTHR31118:SF12">
    <property type="entry name" value="CYCLASE-LIKE PROTEIN 2"/>
    <property type="match status" value="1"/>
</dbReference>
<sequence length="254" mass="29121">MKIVDLSKPIKYNKSDPWFMRVKIKHKPHKKAKWLIRILGLPFRLFPKNFDGWADDTIQKMGVHSTTHIDAPWHYSPTTNGKKSKTIDEIPLDWCYGKGLVIDMKHKEDFDPITVTDIEHFLTKNKLKIKPGMIVLIKTGRDKYNGTKDFHKIGTGMSAQATEWLIDQGIKVMGIDSWGWDLPLPYMMKKAKETGNSELFWEAHLVGQHKEYCHMEQLVNLDALPYTGFNVAVFPLKIVGASAAPARVVAMFEE</sequence>
<comment type="caution">
    <text evidence="1">The sequence shown here is derived from an EMBL/GenBank/DDBJ whole genome shotgun (WGS) entry which is preliminary data.</text>
</comment>
<evidence type="ECO:0000313" key="1">
    <source>
        <dbReference type="EMBL" id="MEB3347238.1"/>
    </source>
</evidence>
<dbReference type="Pfam" id="PF04199">
    <property type="entry name" value="Cyclase"/>
    <property type="match status" value="1"/>
</dbReference>
<protein>
    <submittedName>
        <fullName evidence="1">Cyclase family protein</fullName>
        <ecNumber evidence="1">3.5.-.-</ecNumber>
    </submittedName>
</protein>
<dbReference type="GO" id="GO:0016787">
    <property type="term" value="F:hydrolase activity"/>
    <property type="evidence" value="ECO:0007669"/>
    <property type="project" value="UniProtKB-KW"/>
</dbReference>
<gene>
    <name evidence="1" type="ORF">U6A24_17315</name>
</gene>
<dbReference type="InterPro" id="IPR037175">
    <property type="entry name" value="KFase_sf"/>
</dbReference>
<keyword evidence="1" id="KW-0378">Hydrolase</keyword>
<organism evidence="1 2">
    <name type="scientific">Aquimarina gracilis</name>
    <dbReference type="NCBI Taxonomy" id="874422"/>
    <lineage>
        <taxon>Bacteria</taxon>
        <taxon>Pseudomonadati</taxon>
        <taxon>Bacteroidota</taxon>
        <taxon>Flavobacteriia</taxon>
        <taxon>Flavobacteriales</taxon>
        <taxon>Flavobacteriaceae</taxon>
        <taxon>Aquimarina</taxon>
    </lineage>
</organism>
<dbReference type="InterPro" id="IPR007325">
    <property type="entry name" value="KFase/CYL"/>
</dbReference>
<reference evidence="1 2" key="1">
    <citation type="journal article" date="2013" name="Int. J. Syst. Evol. Microbiol.">
        <title>Aquimarina gracilis sp. nov., isolated from the gut microflora of a mussel, Mytilus coruscus, and emended description of Aquimarina spongiae.</title>
        <authorList>
            <person name="Park S.C."/>
            <person name="Choe H.N."/>
            <person name="Baik K.S."/>
            <person name="Seong C.N."/>
        </authorList>
    </citation>
    <scope>NUCLEOTIDE SEQUENCE [LARGE SCALE GENOMIC DNA]</scope>
    <source>
        <strain evidence="1 2">PSC32</strain>
    </source>
</reference>
<accession>A0ABU5ZZI9</accession>
<dbReference type="EMBL" id="JAYKLX010000008">
    <property type="protein sequence ID" value="MEB3347238.1"/>
    <property type="molecule type" value="Genomic_DNA"/>
</dbReference>
<proteinExistence type="predicted"/>
<dbReference type="Gene3D" id="3.50.30.50">
    <property type="entry name" value="Putative cyclase"/>
    <property type="match status" value="1"/>
</dbReference>
<dbReference type="SUPFAM" id="SSF102198">
    <property type="entry name" value="Putative cyclase"/>
    <property type="match status" value="1"/>
</dbReference>
<dbReference type="PANTHER" id="PTHR31118">
    <property type="entry name" value="CYCLASE-LIKE PROTEIN 2"/>
    <property type="match status" value="1"/>
</dbReference>
<keyword evidence="2" id="KW-1185">Reference proteome</keyword>
<name>A0ABU5ZZI9_9FLAO</name>